<dbReference type="PROSITE" id="PS50968">
    <property type="entry name" value="BIOTINYL_LIPOYL"/>
    <property type="match status" value="1"/>
</dbReference>
<feature type="compositionally biased region" description="Low complexity" evidence="7">
    <location>
        <begin position="88"/>
        <end position="98"/>
    </location>
</feature>
<keyword evidence="3 6" id="KW-0808">Transferase</keyword>
<dbReference type="InterPro" id="IPR000089">
    <property type="entry name" value="Biotin_lipoyl"/>
</dbReference>
<protein>
    <recommendedName>
        <fullName evidence="6">Dihydrolipoamide acetyltransferase component of pyruvate dehydrogenase complex</fullName>
        <ecNumber evidence="6">2.3.1.-</ecNumber>
    </recommendedName>
</protein>
<dbReference type="InterPro" id="IPR001078">
    <property type="entry name" value="2-oxoacid_DH_actylTfrase"/>
</dbReference>
<evidence type="ECO:0000259" key="8">
    <source>
        <dbReference type="PROSITE" id="PS50968"/>
    </source>
</evidence>
<keyword evidence="4 6" id="KW-0450">Lipoyl</keyword>
<dbReference type="Gene3D" id="4.10.320.10">
    <property type="entry name" value="E3-binding domain"/>
    <property type="match status" value="1"/>
</dbReference>
<dbReference type="PROSITE" id="PS51826">
    <property type="entry name" value="PSBD"/>
    <property type="match status" value="1"/>
</dbReference>
<dbReference type="Gene3D" id="3.30.559.10">
    <property type="entry name" value="Chloramphenicol acetyltransferase-like domain"/>
    <property type="match status" value="1"/>
</dbReference>
<dbReference type="PANTHER" id="PTHR43178:SF5">
    <property type="entry name" value="LIPOAMIDE ACYLTRANSFERASE COMPONENT OF BRANCHED-CHAIN ALPHA-KETO ACID DEHYDROGENASE COMPLEX, MITOCHONDRIAL"/>
    <property type="match status" value="1"/>
</dbReference>
<dbReference type="EC" id="2.3.1.-" evidence="6"/>
<evidence type="ECO:0000313" key="11">
    <source>
        <dbReference type="Proteomes" id="UP000830115"/>
    </source>
</evidence>
<dbReference type="Proteomes" id="UP000830115">
    <property type="component" value="Chromosome"/>
</dbReference>
<dbReference type="Gene3D" id="2.40.50.100">
    <property type="match status" value="1"/>
</dbReference>
<evidence type="ECO:0000256" key="4">
    <source>
        <dbReference type="ARBA" id="ARBA00022823"/>
    </source>
</evidence>
<reference evidence="10" key="1">
    <citation type="submission" date="2021-10" db="EMBL/GenBank/DDBJ databases">
        <title>Streptomyces nigrumlapis sp.nov.,an antimicrobial producing actinobacterium isolated from Black Gobi rocks.</title>
        <authorList>
            <person name="Wen Y."/>
            <person name="Zhang W."/>
            <person name="Liu X.G."/>
        </authorList>
    </citation>
    <scope>NUCLEOTIDE SEQUENCE</scope>
    <source>
        <strain evidence="10">ST13-2-2</strain>
    </source>
</reference>
<gene>
    <name evidence="10" type="ORF">K9S39_23005</name>
</gene>
<organism evidence="10 11">
    <name type="scientific">Streptomyces halobius</name>
    <dbReference type="NCBI Taxonomy" id="2879846"/>
    <lineage>
        <taxon>Bacteria</taxon>
        <taxon>Bacillati</taxon>
        <taxon>Actinomycetota</taxon>
        <taxon>Actinomycetes</taxon>
        <taxon>Kitasatosporales</taxon>
        <taxon>Streptomycetaceae</taxon>
        <taxon>Streptomyces</taxon>
    </lineage>
</organism>
<dbReference type="SUPFAM" id="SSF52777">
    <property type="entry name" value="CoA-dependent acyltransferases"/>
    <property type="match status" value="1"/>
</dbReference>
<dbReference type="Pfam" id="PF02817">
    <property type="entry name" value="E3_binding"/>
    <property type="match status" value="1"/>
</dbReference>
<name>A0ABY4M975_9ACTN</name>
<dbReference type="EMBL" id="CP086322">
    <property type="protein sequence ID" value="UQA94344.1"/>
    <property type="molecule type" value="Genomic_DNA"/>
</dbReference>
<dbReference type="SUPFAM" id="SSF47005">
    <property type="entry name" value="Peripheral subunit-binding domain of 2-oxo acid dehydrogenase complex"/>
    <property type="match status" value="1"/>
</dbReference>
<feature type="domain" description="Peripheral subunit-binding (PSBD)" evidence="9">
    <location>
        <begin position="187"/>
        <end position="224"/>
    </location>
</feature>
<dbReference type="InterPro" id="IPR011053">
    <property type="entry name" value="Single_hybrid_motif"/>
</dbReference>
<comment type="cofactor">
    <cofactor evidence="1 6">
        <name>(R)-lipoate</name>
        <dbReference type="ChEBI" id="CHEBI:83088"/>
    </cofactor>
</comment>
<evidence type="ECO:0000256" key="3">
    <source>
        <dbReference type="ARBA" id="ARBA00022679"/>
    </source>
</evidence>
<dbReference type="InterPro" id="IPR003016">
    <property type="entry name" value="2-oxoA_DH_lipoyl-BS"/>
</dbReference>
<dbReference type="InterPro" id="IPR023213">
    <property type="entry name" value="CAT-like_dom_sf"/>
</dbReference>
<dbReference type="SUPFAM" id="SSF51230">
    <property type="entry name" value="Single hybrid motif"/>
    <property type="match status" value="1"/>
</dbReference>
<keyword evidence="5 6" id="KW-0012">Acyltransferase</keyword>
<feature type="domain" description="Lipoyl-binding" evidence="8">
    <location>
        <begin position="14"/>
        <end position="89"/>
    </location>
</feature>
<evidence type="ECO:0000256" key="5">
    <source>
        <dbReference type="ARBA" id="ARBA00023315"/>
    </source>
</evidence>
<dbReference type="RefSeq" id="WP_248865215.1">
    <property type="nucleotide sequence ID" value="NZ_CP086322.1"/>
</dbReference>
<accession>A0ABY4M975</accession>
<evidence type="ECO:0000256" key="2">
    <source>
        <dbReference type="ARBA" id="ARBA00007317"/>
    </source>
</evidence>
<comment type="similarity">
    <text evidence="2 6">Belongs to the 2-oxoacid dehydrogenase family.</text>
</comment>
<evidence type="ECO:0000256" key="6">
    <source>
        <dbReference type="RuleBase" id="RU003423"/>
    </source>
</evidence>
<dbReference type="PANTHER" id="PTHR43178">
    <property type="entry name" value="DIHYDROLIPOAMIDE ACETYLTRANSFERASE COMPONENT OF PYRUVATE DEHYDROGENASE COMPLEX"/>
    <property type="match status" value="1"/>
</dbReference>
<dbReference type="InterPro" id="IPR036625">
    <property type="entry name" value="E3-bd_dom_sf"/>
</dbReference>
<dbReference type="Pfam" id="PF00198">
    <property type="entry name" value="2-oxoacid_dh"/>
    <property type="match status" value="1"/>
</dbReference>
<evidence type="ECO:0000259" key="9">
    <source>
        <dbReference type="PROSITE" id="PS51826"/>
    </source>
</evidence>
<dbReference type="Pfam" id="PF00364">
    <property type="entry name" value="Biotin_lipoyl"/>
    <property type="match status" value="1"/>
</dbReference>
<dbReference type="CDD" id="cd06849">
    <property type="entry name" value="lipoyl_domain"/>
    <property type="match status" value="1"/>
</dbReference>
<keyword evidence="11" id="KW-1185">Reference proteome</keyword>
<sequence>MTAGTAGAANTQRFREFKMPDVGEGLTEGEILKWYVQPGDTVTDGQVVCEVETAKAAVELPIPYDGVVHELRFGEGETVDVGTVIITVDTDPGAGPVQEQPPAPPTAETGPAASAEEDAEPQGRQAVLVGYGAAPSSTRRRARKPQPEVPTQPEPVRGGPQAELNGHTAGASAAPAPVATPSGGRPLAKPPVRKLAKDLGIDLATVAPTGPDGTITREDVHAAAAPAPAPSVAAPVAEAAAPAEGPTFDTAARERRVPVKGVRKATAQAMVSSAFTAPHVTEFITVDVTRTMKLVQQLKQDPDMAGLRVNPLLLVAKAFLVAIKRHPEVNAAWDEARQEIVHKDYVNLGIAAATPRGLIVPNIKDAGVKTLPQLAQELGELVSTAREGKTSPAAMSGGTVTITNVGVFGVDTGTPILNPGESAILAFGAVKLQPWVHKGKVKPRQVTTLALSFDHRLVDGELGSKVLADIAAVLERPKRLITWG</sequence>
<feature type="region of interest" description="Disordered" evidence="7">
    <location>
        <begin position="88"/>
        <end position="188"/>
    </location>
</feature>
<evidence type="ECO:0000256" key="7">
    <source>
        <dbReference type="SAM" id="MobiDB-lite"/>
    </source>
</evidence>
<proteinExistence type="inferred from homology"/>
<evidence type="ECO:0000313" key="10">
    <source>
        <dbReference type="EMBL" id="UQA94344.1"/>
    </source>
</evidence>
<feature type="compositionally biased region" description="Low complexity" evidence="7">
    <location>
        <begin position="168"/>
        <end position="184"/>
    </location>
</feature>
<dbReference type="PROSITE" id="PS00189">
    <property type="entry name" value="LIPOYL"/>
    <property type="match status" value="1"/>
</dbReference>
<dbReference type="InterPro" id="IPR050743">
    <property type="entry name" value="2-oxoacid_DH_E2_comp"/>
</dbReference>
<dbReference type="InterPro" id="IPR004167">
    <property type="entry name" value="PSBD"/>
</dbReference>
<evidence type="ECO:0000256" key="1">
    <source>
        <dbReference type="ARBA" id="ARBA00001938"/>
    </source>
</evidence>